<proteinExistence type="predicted"/>
<reference evidence="1" key="1">
    <citation type="journal article" date="2013" name="Genetics">
        <title>The draft genome and transcriptome of Panagrellus redivivus are shaped by the harsh demands of a free-living lifestyle.</title>
        <authorList>
            <person name="Srinivasan J."/>
            <person name="Dillman A.R."/>
            <person name="Macchietto M.G."/>
            <person name="Heikkinen L."/>
            <person name="Lakso M."/>
            <person name="Fracchia K.M."/>
            <person name="Antoshechkin I."/>
            <person name="Mortazavi A."/>
            <person name="Wong G."/>
            <person name="Sternberg P.W."/>
        </authorList>
    </citation>
    <scope>NUCLEOTIDE SEQUENCE [LARGE SCALE GENOMIC DNA]</scope>
    <source>
        <strain evidence="1">MT8872</strain>
    </source>
</reference>
<accession>A0A7E4V676</accession>
<sequence length="110" mass="12764">MEGVKYPRVHPKWVEKSPLIQRMLEKNEDYLNLPKGTPIAAGDLLYMVTEWLFPSAGNSNPDIQYSDLLKVDRKLVLDAIDLADDWNLNINELEEYFGEYFRPTEVSSML</sequence>
<dbReference type="AlphaFoldDB" id="A0A7E4V676"/>
<protein>
    <submittedName>
        <fullName evidence="2">GST C-terminal domain-containing protein</fullName>
    </submittedName>
</protein>
<evidence type="ECO:0000313" key="2">
    <source>
        <dbReference type="WBParaSite" id="Pan_g17076.t1"/>
    </source>
</evidence>
<dbReference type="Proteomes" id="UP000492821">
    <property type="component" value="Unassembled WGS sequence"/>
</dbReference>
<reference evidence="2" key="2">
    <citation type="submission" date="2020-10" db="UniProtKB">
        <authorList>
            <consortium name="WormBaseParasite"/>
        </authorList>
    </citation>
    <scope>IDENTIFICATION</scope>
</reference>
<evidence type="ECO:0000313" key="1">
    <source>
        <dbReference type="Proteomes" id="UP000492821"/>
    </source>
</evidence>
<dbReference type="WBParaSite" id="Pan_g17076.t1">
    <property type="protein sequence ID" value="Pan_g17076.t1"/>
    <property type="gene ID" value="Pan_g17076"/>
</dbReference>
<keyword evidence="1" id="KW-1185">Reference proteome</keyword>
<organism evidence="1 2">
    <name type="scientific">Panagrellus redivivus</name>
    <name type="common">Microworm</name>
    <dbReference type="NCBI Taxonomy" id="6233"/>
    <lineage>
        <taxon>Eukaryota</taxon>
        <taxon>Metazoa</taxon>
        <taxon>Ecdysozoa</taxon>
        <taxon>Nematoda</taxon>
        <taxon>Chromadorea</taxon>
        <taxon>Rhabditida</taxon>
        <taxon>Tylenchina</taxon>
        <taxon>Panagrolaimomorpha</taxon>
        <taxon>Panagrolaimoidea</taxon>
        <taxon>Panagrolaimidae</taxon>
        <taxon>Panagrellus</taxon>
    </lineage>
</organism>
<name>A0A7E4V676_PANRE</name>